<organism evidence="2 3">
    <name type="scientific">Malus baccata</name>
    <name type="common">Siberian crab apple</name>
    <name type="synonym">Pyrus baccata</name>
    <dbReference type="NCBI Taxonomy" id="106549"/>
    <lineage>
        <taxon>Eukaryota</taxon>
        <taxon>Viridiplantae</taxon>
        <taxon>Streptophyta</taxon>
        <taxon>Embryophyta</taxon>
        <taxon>Tracheophyta</taxon>
        <taxon>Spermatophyta</taxon>
        <taxon>Magnoliopsida</taxon>
        <taxon>eudicotyledons</taxon>
        <taxon>Gunneridae</taxon>
        <taxon>Pentapetalae</taxon>
        <taxon>rosids</taxon>
        <taxon>fabids</taxon>
        <taxon>Rosales</taxon>
        <taxon>Rosaceae</taxon>
        <taxon>Amygdaloideae</taxon>
        <taxon>Maleae</taxon>
        <taxon>Malus</taxon>
    </lineage>
</organism>
<comment type="caution">
    <text evidence="2">The sequence shown here is derived from an EMBL/GenBank/DDBJ whole genome shotgun (WGS) entry which is preliminary data.</text>
</comment>
<evidence type="ECO:0000256" key="1">
    <source>
        <dbReference type="SAM" id="MobiDB-lite"/>
    </source>
</evidence>
<evidence type="ECO:0000313" key="2">
    <source>
        <dbReference type="EMBL" id="TQE00211.1"/>
    </source>
</evidence>
<dbReference type="AlphaFoldDB" id="A0A540MN38"/>
<gene>
    <name evidence="2" type="ORF">C1H46_014223</name>
</gene>
<proteinExistence type="predicted"/>
<evidence type="ECO:0000313" key="3">
    <source>
        <dbReference type="Proteomes" id="UP000315295"/>
    </source>
</evidence>
<sequence>MLGGSMSWDIDEGDDGSGDEGDDGSGEDGDDGSGDEGDDGSDDEGDDGSGDAGDDGSGNEGDDGSGDESDDDGDDEIDDVANEDGQGDSEDDEEEVMRLEELNVVELREDHTLLHIGSVFMASSLAELERGVSDVRAEMPREYAGCIYTTPDMFPSRLTGEEVAYYR</sequence>
<protein>
    <submittedName>
        <fullName evidence="2">Uncharacterized protein</fullName>
    </submittedName>
</protein>
<feature type="region of interest" description="Disordered" evidence="1">
    <location>
        <begin position="1"/>
        <end position="95"/>
    </location>
</feature>
<dbReference type="Proteomes" id="UP000315295">
    <property type="component" value="Unassembled WGS sequence"/>
</dbReference>
<reference evidence="2 3" key="1">
    <citation type="journal article" date="2019" name="G3 (Bethesda)">
        <title>Sequencing of a Wild Apple (Malus baccata) Genome Unravels the Differences Between Cultivated and Wild Apple Species Regarding Disease Resistance and Cold Tolerance.</title>
        <authorList>
            <person name="Chen X."/>
        </authorList>
    </citation>
    <scope>NUCLEOTIDE SEQUENCE [LARGE SCALE GENOMIC DNA]</scope>
    <source>
        <strain evidence="3">cv. Shandingzi</strain>
        <tissue evidence="2">Leaves</tissue>
    </source>
</reference>
<accession>A0A540MN38</accession>
<feature type="compositionally biased region" description="Acidic residues" evidence="1">
    <location>
        <begin position="60"/>
        <end position="95"/>
    </location>
</feature>
<name>A0A540MN38_MALBA</name>
<dbReference type="EMBL" id="VIEB01000220">
    <property type="protein sequence ID" value="TQE00211.1"/>
    <property type="molecule type" value="Genomic_DNA"/>
</dbReference>
<keyword evidence="3" id="KW-1185">Reference proteome</keyword>
<feature type="compositionally biased region" description="Acidic residues" evidence="1">
    <location>
        <begin position="9"/>
        <end position="54"/>
    </location>
</feature>